<evidence type="ECO:0000313" key="4">
    <source>
        <dbReference type="WBParaSite" id="PTRK_0001553100.1"/>
    </source>
</evidence>
<proteinExistence type="predicted"/>
<evidence type="ECO:0000256" key="2">
    <source>
        <dbReference type="SAM" id="Phobius"/>
    </source>
</evidence>
<dbReference type="PANTHER" id="PTHR33995:SF7">
    <property type="entry name" value="BURSICON SUBUNIT ALPHA-RELATED"/>
    <property type="match status" value="1"/>
</dbReference>
<keyword evidence="3" id="KW-1185">Reference proteome</keyword>
<keyword evidence="2" id="KW-1133">Transmembrane helix</keyword>
<keyword evidence="2" id="KW-0472">Membrane</keyword>
<dbReference type="WBParaSite" id="PTRK_0001553100.1">
    <property type="protein sequence ID" value="PTRK_0001553100.1"/>
    <property type="gene ID" value="PTRK_0001553100"/>
</dbReference>
<dbReference type="AlphaFoldDB" id="A0A0N5A1N2"/>
<evidence type="ECO:0000313" key="3">
    <source>
        <dbReference type="Proteomes" id="UP000038045"/>
    </source>
</evidence>
<dbReference type="PANTHER" id="PTHR33995">
    <property type="entry name" value="PROTEIN CBG18546"/>
    <property type="match status" value="1"/>
</dbReference>
<name>A0A0N5A1N2_PARTI</name>
<feature type="transmembrane region" description="Helical" evidence="2">
    <location>
        <begin position="6"/>
        <end position="27"/>
    </location>
</feature>
<dbReference type="SUPFAM" id="SSF57501">
    <property type="entry name" value="Cystine-knot cytokines"/>
    <property type="match status" value="1"/>
</dbReference>
<feature type="region of interest" description="Disordered" evidence="1">
    <location>
        <begin position="69"/>
        <end position="94"/>
    </location>
</feature>
<organism evidence="3 4">
    <name type="scientific">Parastrongyloides trichosuri</name>
    <name type="common">Possum-specific nematode worm</name>
    <dbReference type="NCBI Taxonomy" id="131310"/>
    <lineage>
        <taxon>Eukaryota</taxon>
        <taxon>Metazoa</taxon>
        <taxon>Ecdysozoa</taxon>
        <taxon>Nematoda</taxon>
        <taxon>Chromadorea</taxon>
        <taxon>Rhabditida</taxon>
        <taxon>Tylenchina</taxon>
        <taxon>Panagrolaimomorpha</taxon>
        <taxon>Strongyloidoidea</taxon>
        <taxon>Strongyloididae</taxon>
        <taxon>Parastrongyloides</taxon>
    </lineage>
</organism>
<feature type="compositionally biased region" description="Low complexity" evidence="1">
    <location>
        <begin position="69"/>
        <end position="84"/>
    </location>
</feature>
<dbReference type="Proteomes" id="UP000038045">
    <property type="component" value="Unplaced"/>
</dbReference>
<sequence length="350" mass="40080">MRNKNWIFILYLYTYLIFSTSITPQIVRPFEIRFWNAYEIEETTKKSTILTTTTIITTTTTLPTTTKIITTTEDPPTTTTTTTTPLPPTTTEEEGKCKISSDEELEKILKDSGVYSELYMAPNIKKASNTFEDLGGKKFTQPLVKYTCDETCQVESKYVRKVMHAEPIKEINPIIRSKVRGSIQKSIESPSRTWWNDNEWRDINNNNRRGKRSDDRSRVTVEELAREEMRLRIENSGKADGIIGTTIALKCNIDGMDNNPSNGYHLCKSCSAIRQLPNNYFPRVLNEVICGEGSCLRKEGECIQRFLPFKILKNLGTSFCPDWQFVTIQLRTCCDCVIQPGSSLLRYIIN</sequence>
<keyword evidence="2" id="KW-0812">Transmembrane</keyword>
<evidence type="ECO:0000256" key="1">
    <source>
        <dbReference type="SAM" id="MobiDB-lite"/>
    </source>
</evidence>
<dbReference type="InterPro" id="IPR029034">
    <property type="entry name" value="Cystine-knot_cytokine"/>
</dbReference>
<protein>
    <submittedName>
        <fullName evidence="4">Uncharacterized protein</fullName>
    </submittedName>
</protein>
<accession>A0A0N5A1N2</accession>
<reference evidence="4" key="1">
    <citation type="submission" date="2017-02" db="UniProtKB">
        <authorList>
            <consortium name="WormBaseParasite"/>
        </authorList>
    </citation>
    <scope>IDENTIFICATION</scope>
</reference>